<dbReference type="AlphaFoldDB" id="A0A0F8WZX4"/>
<feature type="region of interest" description="Disordered" evidence="1">
    <location>
        <begin position="1"/>
        <end position="24"/>
    </location>
</feature>
<proteinExistence type="predicted"/>
<sequence length="59" mass="6753">MGSKIGNSGIDIIGNTTQLDSEGKSRGSTFYFTIQLFDNKYSMFFYNTKWSLLIRKSFP</sequence>
<feature type="non-terminal residue" evidence="2">
    <location>
        <position position="59"/>
    </location>
</feature>
<reference evidence="2" key="1">
    <citation type="journal article" date="2015" name="Nature">
        <title>Complex archaea that bridge the gap between prokaryotes and eukaryotes.</title>
        <authorList>
            <person name="Spang A."/>
            <person name="Saw J.H."/>
            <person name="Jorgensen S.L."/>
            <person name="Zaremba-Niedzwiedzka K."/>
            <person name="Martijn J."/>
            <person name="Lind A.E."/>
            <person name="van Eijk R."/>
            <person name="Schleper C."/>
            <person name="Guy L."/>
            <person name="Ettema T.J."/>
        </authorList>
    </citation>
    <scope>NUCLEOTIDE SEQUENCE</scope>
</reference>
<evidence type="ECO:0000256" key="1">
    <source>
        <dbReference type="SAM" id="MobiDB-lite"/>
    </source>
</evidence>
<dbReference type="EMBL" id="LAZR01066182">
    <property type="protein sequence ID" value="KKK54080.1"/>
    <property type="molecule type" value="Genomic_DNA"/>
</dbReference>
<feature type="compositionally biased region" description="Polar residues" evidence="1">
    <location>
        <begin position="14"/>
        <end position="24"/>
    </location>
</feature>
<accession>A0A0F8WZX4</accession>
<name>A0A0F8WZX4_9ZZZZ</name>
<gene>
    <name evidence="2" type="ORF">LCGC14_3088350</name>
</gene>
<organism evidence="2">
    <name type="scientific">marine sediment metagenome</name>
    <dbReference type="NCBI Taxonomy" id="412755"/>
    <lineage>
        <taxon>unclassified sequences</taxon>
        <taxon>metagenomes</taxon>
        <taxon>ecological metagenomes</taxon>
    </lineage>
</organism>
<protein>
    <submittedName>
        <fullName evidence="2">Uncharacterized protein</fullName>
    </submittedName>
</protein>
<comment type="caution">
    <text evidence="2">The sequence shown here is derived from an EMBL/GenBank/DDBJ whole genome shotgun (WGS) entry which is preliminary data.</text>
</comment>
<evidence type="ECO:0000313" key="2">
    <source>
        <dbReference type="EMBL" id="KKK54080.1"/>
    </source>
</evidence>